<name>A0ABQ2DIJ5_9DEIO</name>
<accession>A0ABQ2DIJ5</accession>
<protein>
    <submittedName>
        <fullName evidence="1">Uncharacterized protein</fullName>
    </submittedName>
</protein>
<gene>
    <name evidence="1" type="ORF">GCM10008938_49870</name>
</gene>
<sequence length="245" mass="27336">MKRTLLTTLALVLPLSLAQKGNILDRISWYEPGYWSVSVTLEGSFPNPSQTLTATVHCDQGVTSRDGNLFREWMTRTGSTVTGNQLTTPWITLSCEQGRLTAKADSIQAILKLMTTSVSVGQLGAEQNNRTSKASFSFLEQSGCVYPEIRYKCYWNYLLLSVEKGVVKRDNPEYDFGYGSLVGAKQGTGPVVPVFFDGKSTPFQYDPNLPVEVYVKVNNIGYWQYLSINEKAGSLMWWKSNDAPQ</sequence>
<keyword evidence="2" id="KW-1185">Reference proteome</keyword>
<reference evidence="2" key="1">
    <citation type="journal article" date="2019" name="Int. J. Syst. Evol. Microbiol.">
        <title>The Global Catalogue of Microorganisms (GCM) 10K type strain sequencing project: providing services to taxonomists for standard genome sequencing and annotation.</title>
        <authorList>
            <consortium name="The Broad Institute Genomics Platform"/>
            <consortium name="The Broad Institute Genome Sequencing Center for Infectious Disease"/>
            <person name="Wu L."/>
            <person name="Ma J."/>
        </authorList>
    </citation>
    <scope>NUCLEOTIDE SEQUENCE [LARGE SCALE GENOMIC DNA]</scope>
    <source>
        <strain evidence="2">JCM 14370</strain>
    </source>
</reference>
<comment type="caution">
    <text evidence="1">The sequence shown here is derived from an EMBL/GenBank/DDBJ whole genome shotgun (WGS) entry which is preliminary data.</text>
</comment>
<dbReference type="RefSeq" id="WP_189008811.1">
    <property type="nucleotide sequence ID" value="NZ_BMOD01000040.1"/>
</dbReference>
<evidence type="ECO:0000313" key="1">
    <source>
        <dbReference type="EMBL" id="GGJ57798.1"/>
    </source>
</evidence>
<proteinExistence type="predicted"/>
<evidence type="ECO:0000313" key="2">
    <source>
        <dbReference type="Proteomes" id="UP000632222"/>
    </source>
</evidence>
<dbReference type="EMBL" id="BMOD01000040">
    <property type="protein sequence ID" value="GGJ57798.1"/>
    <property type="molecule type" value="Genomic_DNA"/>
</dbReference>
<organism evidence="1 2">
    <name type="scientific">Deinococcus roseus</name>
    <dbReference type="NCBI Taxonomy" id="392414"/>
    <lineage>
        <taxon>Bacteria</taxon>
        <taxon>Thermotogati</taxon>
        <taxon>Deinococcota</taxon>
        <taxon>Deinococci</taxon>
        <taxon>Deinococcales</taxon>
        <taxon>Deinococcaceae</taxon>
        <taxon>Deinococcus</taxon>
    </lineage>
</organism>
<dbReference type="Proteomes" id="UP000632222">
    <property type="component" value="Unassembled WGS sequence"/>
</dbReference>